<comment type="function">
    <text evidence="9">Involved in protein export. Participates in an early event of protein translocation.</text>
</comment>
<evidence type="ECO:0000256" key="4">
    <source>
        <dbReference type="ARBA" id="ARBA00022692"/>
    </source>
</evidence>
<dbReference type="GO" id="GO:0009306">
    <property type="term" value="P:protein secretion"/>
    <property type="evidence" value="ECO:0007669"/>
    <property type="project" value="UniProtKB-UniRule"/>
</dbReference>
<evidence type="ECO:0000256" key="9">
    <source>
        <dbReference type="RuleBase" id="RU365087"/>
    </source>
</evidence>
<protein>
    <recommendedName>
        <fullName evidence="9">Protein-export membrane protein SecG</fullName>
    </recommendedName>
</protein>
<feature type="transmembrane region" description="Helical" evidence="9">
    <location>
        <begin position="59"/>
        <end position="81"/>
    </location>
</feature>
<dbReference type="AlphaFoldDB" id="A0A841C5J0"/>
<comment type="similarity">
    <text evidence="2 9">Belongs to the SecG family.</text>
</comment>
<organism evidence="10 11">
    <name type="scientific">Lactovum miscens</name>
    <dbReference type="NCBI Taxonomy" id="190387"/>
    <lineage>
        <taxon>Bacteria</taxon>
        <taxon>Bacillati</taxon>
        <taxon>Bacillota</taxon>
        <taxon>Bacilli</taxon>
        <taxon>Lactobacillales</taxon>
        <taxon>Streptococcaceae</taxon>
        <taxon>Lactovum</taxon>
    </lineage>
</organism>
<evidence type="ECO:0000256" key="7">
    <source>
        <dbReference type="ARBA" id="ARBA00023010"/>
    </source>
</evidence>
<keyword evidence="4 9" id="KW-0812">Transmembrane</keyword>
<dbReference type="GO" id="GO:0015450">
    <property type="term" value="F:protein-transporting ATPase activity"/>
    <property type="evidence" value="ECO:0007669"/>
    <property type="project" value="UniProtKB-UniRule"/>
</dbReference>
<evidence type="ECO:0000256" key="8">
    <source>
        <dbReference type="ARBA" id="ARBA00023136"/>
    </source>
</evidence>
<evidence type="ECO:0000256" key="2">
    <source>
        <dbReference type="ARBA" id="ARBA00008445"/>
    </source>
</evidence>
<evidence type="ECO:0000256" key="5">
    <source>
        <dbReference type="ARBA" id="ARBA00022927"/>
    </source>
</evidence>
<proteinExistence type="inferred from homology"/>
<dbReference type="PRINTS" id="PR01651">
    <property type="entry name" value="SECGEXPORT"/>
</dbReference>
<dbReference type="Proteomes" id="UP000562464">
    <property type="component" value="Unassembled WGS sequence"/>
</dbReference>
<gene>
    <name evidence="10" type="ORF">HNQ37_000408</name>
</gene>
<comment type="subcellular location">
    <subcellularLocation>
        <location evidence="9">Cell membrane</location>
        <topology evidence="9">Multi-pass membrane protein</topology>
    </subcellularLocation>
    <subcellularLocation>
        <location evidence="1">Membrane</location>
        <topology evidence="1">Multi-pass membrane protein</topology>
    </subcellularLocation>
</comment>
<dbReference type="NCBIfam" id="TIGR00810">
    <property type="entry name" value="secG"/>
    <property type="match status" value="1"/>
</dbReference>
<accession>A0A841C5J0</accession>
<sequence>MQKSIYNALLVVLLVLSFIIVIAILLQPSRQDGTAGLFSGSTGSDDLFERHKARGFEAIMQRFTATMIALWMLIGFALVVLSSN</sequence>
<keyword evidence="9" id="KW-1003">Cell membrane</keyword>
<comment type="caution">
    <text evidence="10">The sequence shown here is derived from an EMBL/GenBank/DDBJ whole genome shotgun (WGS) entry which is preliminary data.</text>
</comment>
<dbReference type="EMBL" id="JACHHV010000004">
    <property type="protein sequence ID" value="MBB5887537.1"/>
    <property type="molecule type" value="Genomic_DNA"/>
</dbReference>
<dbReference type="InterPro" id="IPR004692">
    <property type="entry name" value="SecG"/>
</dbReference>
<reference evidence="10 11" key="1">
    <citation type="submission" date="2020-08" db="EMBL/GenBank/DDBJ databases">
        <title>Genomic Encyclopedia of Type Strains, Phase IV (KMG-IV): sequencing the most valuable type-strain genomes for metagenomic binning, comparative biology and taxonomic classification.</title>
        <authorList>
            <person name="Goeker M."/>
        </authorList>
    </citation>
    <scope>NUCLEOTIDE SEQUENCE [LARGE SCALE GENOMIC DNA]</scope>
    <source>
        <strain evidence="10 11">DSM 14925</strain>
    </source>
</reference>
<evidence type="ECO:0000256" key="1">
    <source>
        <dbReference type="ARBA" id="ARBA00004141"/>
    </source>
</evidence>
<feature type="transmembrane region" description="Helical" evidence="9">
    <location>
        <begin position="6"/>
        <end position="26"/>
    </location>
</feature>
<keyword evidence="3 9" id="KW-0813">Transport</keyword>
<keyword evidence="11" id="KW-1185">Reference proteome</keyword>
<evidence type="ECO:0000256" key="6">
    <source>
        <dbReference type="ARBA" id="ARBA00022989"/>
    </source>
</evidence>
<keyword evidence="8 9" id="KW-0472">Membrane</keyword>
<evidence type="ECO:0000256" key="3">
    <source>
        <dbReference type="ARBA" id="ARBA00022448"/>
    </source>
</evidence>
<keyword evidence="5 9" id="KW-0653">Protein transport</keyword>
<evidence type="ECO:0000313" key="10">
    <source>
        <dbReference type="EMBL" id="MBB5887537.1"/>
    </source>
</evidence>
<name>A0A841C5J0_9LACT</name>
<dbReference type="Pfam" id="PF03840">
    <property type="entry name" value="SecG"/>
    <property type="match status" value="1"/>
</dbReference>
<keyword evidence="7 9" id="KW-0811">Translocation</keyword>
<keyword evidence="6 9" id="KW-1133">Transmembrane helix</keyword>
<evidence type="ECO:0000313" key="11">
    <source>
        <dbReference type="Proteomes" id="UP000562464"/>
    </source>
</evidence>
<dbReference type="GO" id="GO:0005886">
    <property type="term" value="C:plasma membrane"/>
    <property type="evidence" value="ECO:0007669"/>
    <property type="project" value="UniProtKB-SubCell"/>
</dbReference>